<reference evidence="3" key="1">
    <citation type="submission" date="2015-07" db="EMBL/GenBank/DDBJ databases">
        <title>Draft genome sequence of a Pseudoalteromonas rubra strain, OCN096, isolated from Kaneohe Bay, Oahu, Hawaii.</title>
        <authorList>
            <person name="Beurmann S."/>
            <person name="Ushijima B."/>
            <person name="Belcaid M."/>
            <person name="Callahan S.M."/>
            <person name="Aeby G.S."/>
        </authorList>
    </citation>
    <scope>NUCLEOTIDE SEQUENCE [LARGE SCALE GENOMIC DNA]</scope>
    <source>
        <strain evidence="3">OCN096</strain>
    </source>
</reference>
<organism evidence="2 3">
    <name type="scientific">Pseudoalteromonas rubra</name>
    <dbReference type="NCBI Taxonomy" id="43658"/>
    <lineage>
        <taxon>Bacteria</taxon>
        <taxon>Pseudomonadati</taxon>
        <taxon>Pseudomonadota</taxon>
        <taxon>Gammaproteobacteria</taxon>
        <taxon>Alteromonadales</taxon>
        <taxon>Pseudoalteromonadaceae</taxon>
        <taxon>Pseudoalteromonas</taxon>
    </lineage>
</organism>
<dbReference type="EMBL" id="LFZX01000003">
    <property type="protein sequence ID" value="KNC69106.1"/>
    <property type="molecule type" value="Genomic_DNA"/>
</dbReference>
<dbReference type="PATRIC" id="fig|43658.6.peg.3466"/>
<sequence length="125" mass="13652">MRNAVLALLFMGVPGLAMSSTSYIVTVSVKDAVSDRQFPSFLLQSLDQVNTVRSGECKYAGLLSRQSDQVLVLHGKMSCIYEQGTSHMDMPEFSISDEGGSGSIEMGEEGTTMWQYSVDVKVQDL</sequence>
<accession>A0A0L0EXD5</accession>
<dbReference type="Proteomes" id="UP000036850">
    <property type="component" value="Unassembled WGS sequence"/>
</dbReference>
<gene>
    <name evidence="2" type="ORF">AC626_00975</name>
</gene>
<evidence type="ECO:0000313" key="3">
    <source>
        <dbReference type="Proteomes" id="UP000036850"/>
    </source>
</evidence>
<dbReference type="AlphaFoldDB" id="A0A0L0EXD5"/>
<feature type="chain" id="PRO_5005538492" description="DUF3617 domain-containing protein" evidence="1">
    <location>
        <begin position="20"/>
        <end position="125"/>
    </location>
</feature>
<evidence type="ECO:0000313" key="2">
    <source>
        <dbReference type="EMBL" id="KNC69106.1"/>
    </source>
</evidence>
<evidence type="ECO:0008006" key="4">
    <source>
        <dbReference type="Google" id="ProtNLM"/>
    </source>
</evidence>
<comment type="caution">
    <text evidence="2">The sequence shown here is derived from an EMBL/GenBank/DDBJ whole genome shotgun (WGS) entry which is preliminary data.</text>
</comment>
<feature type="signal peptide" evidence="1">
    <location>
        <begin position="1"/>
        <end position="19"/>
    </location>
</feature>
<dbReference type="OrthoDB" id="5818824at2"/>
<proteinExistence type="predicted"/>
<protein>
    <recommendedName>
        <fullName evidence="4">DUF3617 domain-containing protein</fullName>
    </recommendedName>
</protein>
<name>A0A0L0EXD5_9GAMM</name>
<evidence type="ECO:0000256" key="1">
    <source>
        <dbReference type="SAM" id="SignalP"/>
    </source>
</evidence>
<keyword evidence="1" id="KW-0732">Signal</keyword>